<accession>A0A482X1A8</accession>
<organism evidence="2 3">
    <name type="scientific">Laodelphax striatellus</name>
    <name type="common">Small brown planthopper</name>
    <name type="synonym">Delphax striatella</name>
    <dbReference type="NCBI Taxonomy" id="195883"/>
    <lineage>
        <taxon>Eukaryota</taxon>
        <taxon>Metazoa</taxon>
        <taxon>Ecdysozoa</taxon>
        <taxon>Arthropoda</taxon>
        <taxon>Hexapoda</taxon>
        <taxon>Insecta</taxon>
        <taxon>Pterygota</taxon>
        <taxon>Neoptera</taxon>
        <taxon>Paraneoptera</taxon>
        <taxon>Hemiptera</taxon>
        <taxon>Auchenorrhyncha</taxon>
        <taxon>Fulgoroidea</taxon>
        <taxon>Delphacidae</taxon>
        <taxon>Criomorphinae</taxon>
        <taxon>Laodelphax</taxon>
    </lineage>
</organism>
<evidence type="ECO:0000256" key="1">
    <source>
        <dbReference type="SAM" id="MobiDB-lite"/>
    </source>
</evidence>
<dbReference type="InParanoid" id="A0A482X1A8"/>
<comment type="caution">
    <text evidence="2">The sequence shown here is derived from an EMBL/GenBank/DDBJ whole genome shotgun (WGS) entry which is preliminary data.</text>
</comment>
<dbReference type="AlphaFoldDB" id="A0A482X1A8"/>
<feature type="region of interest" description="Disordered" evidence="1">
    <location>
        <begin position="1"/>
        <end position="31"/>
    </location>
</feature>
<feature type="region of interest" description="Disordered" evidence="1">
    <location>
        <begin position="66"/>
        <end position="92"/>
    </location>
</feature>
<keyword evidence="3" id="KW-1185">Reference proteome</keyword>
<dbReference type="OrthoDB" id="6591917at2759"/>
<dbReference type="EMBL" id="QKKF02019844">
    <property type="protein sequence ID" value="RZF39346.1"/>
    <property type="molecule type" value="Genomic_DNA"/>
</dbReference>
<protein>
    <submittedName>
        <fullName evidence="2">Uncharacterized protein</fullName>
    </submittedName>
</protein>
<name>A0A482X1A8_LAOST</name>
<dbReference type="Proteomes" id="UP000291343">
    <property type="component" value="Unassembled WGS sequence"/>
</dbReference>
<feature type="compositionally biased region" description="Low complexity" evidence="1">
    <location>
        <begin position="11"/>
        <end position="23"/>
    </location>
</feature>
<sequence>MFPHKRFESRQLTSSQNLNNSQLRNPTTMNNQNMAQLTNKENEIYPRSGLYPDWPTPMQTMNVSTRQVPHNSSFPQNSASQGGARHSVFLSPNSGSFLQGGPRYNSQMSMTSNVMAISAPGYSRMLSHPTPVADTQEIWREESQYTPRNILTENTHLMNITNFAQRQPPNKMSFEASSSHKMTVGSSSMSYKLSVADPMTKTLAKFTPLVSSDKKKSVDQDVYVQFNMIGSVEQVICWNQMAKGKKCLITFELHGFLESITEESPSVSVLWIKQDPQNGPVIQGVFCNIDRRLTEKLQPGNNIVCYGRMLKTKIMQIFNAVVDNTVDVGIKRISFLCQRSLQEFINSQNSGN</sequence>
<feature type="compositionally biased region" description="Polar residues" evidence="1">
    <location>
        <begin position="66"/>
        <end position="81"/>
    </location>
</feature>
<gene>
    <name evidence="2" type="ORF">LSTR_LSTR000867</name>
</gene>
<proteinExistence type="predicted"/>
<reference evidence="2 3" key="1">
    <citation type="journal article" date="2017" name="Gigascience">
        <title>Genome sequence of the small brown planthopper, Laodelphax striatellus.</title>
        <authorList>
            <person name="Zhu J."/>
            <person name="Jiang F."/>
            <person name="Wang X."/>
            <person name="Yang P."/>
            <person name="Bao Y."/>
            <person name="Zhao W."/>
            <person name="Wang W."/>
            <person name="Lu H."/>
            <person name="Wang Q."/>
            <person name="Cui N."/>
            <person name="Li J."/>
            <person name="Chen X."/>
            <person name="Luo L."/>
            <person name="Yu J."/>
            <person name="Kang L."/>
            <person name="Cui F."/>
        </authorList>
    </citation>
    <scope>NUCLEOTIDE SEQUENCE [LARGE SCALE GENOMIC DNA]</scope>
    <source>
        <strain evidence="2">Lst14</strain>
    </source>
</reference>
<evidence type="ECO:0000313" key="3">
    <source>
        <dbReference type="Proteomes" id="UP000291343"/>
    </source>
</evidence>
<evidence type="ECO:0000313" key="2">
    <source>
        <dbReference type="EMBL" id="RZF39346.1"/>
    </source>
</evidence>